<dbReference type="Pfam" id="PF13412">
    <property type="entry name" value="HTH_24"/>
    <property type="match status" value="1"/>
</dbReference>
<evidence type="ECO:0000259" key="4">
    <source>
        <dbReference type="PROSITE" id="PS50956"/>
    </source>
</evidence>
<dbReference type="CDD" id="cd00090">
    <property type="entry name" value="HTH_ARSR"/>
    <property type="match status" value="1"/>
</dbReference>
<proteinExistence type="predicted"/>
<sequence>MLDSKDRLILSLLQRDATLPLQTIAERVGLSATPCWRRIQKLEQSGVIRAKVALLDRGQLNLGVTVFVSIKTSSHTQSWLNRFKQLVNDIPEIIEAHRMSGDTDYQLQVVVPDIERYDCIYKKLIEQLDFADISSAFAMETLKATTQLPTDYHSDS</sequence>
<name>A0ABW9GAN1_9GAMM</name>
<protein>
    <submittedName>
        <fullName evidence="5">Lrp/AsnC family transcriptional regulator</fullName>
    </submittedName>
</protein>
<dbReference type="InterPro" id="IPR036388">
    <property type="entry name" value="WH-like_DNA-bd_sf"/>
</dbReference>
<dbReference type="Gene3D" id="3.30.70.920">
    <property type="match status" value="1"/>
</dbReference>
<evidence type="ECO:0000313" key="5">
    <source>
        <dbReference type="EMBL" id="MFM2485811.1"/>
    </source>
</evidence>
<accession>A0ABW9GAN1</accession>
<evidence type="ECO:0000256" key="2">
    <source>
        <dbReference type="ARBA" id="ARBA00023125"/>
    </source>
</evidence>
<dbReference type="PROSITE" id="PS50956">
    <property type="entry name" value="HTH_ASNC_2"/>
    <property type="match status" value="1"/>
</dbReference>
<keyword evidence="6" id="KW-1185">Reference proteome</keyword>
<organism evidence="5 6">
    <name type="scientific">Celerinatantimonas yamalensis</name>
    <dbReference type="NCBI Taxonomy" id="559956"/>
    <lineage>
        <taxon>Bacteria</taxon>
        <taxon>Pseudomonadati</taxon>
        <taxon>Pseudomonadota</taxon>
        <taxon>Gammaproteobacteria</taxon>
        <taxon>Celerinatantimonadaceae</taxon>
        <taxon>Celerinatantimonas</taxon>
    </lineage>
</organism>
<comment type="caution">
    <text evidence="5">The sequence shown here is derived from an EMBL/GenBank/DDBJ whole genome shotgun (WGS) entry which is preliminary data.</text>
</comment>
<dbReference type="PANTHER" id="PTHR30154:SF17">
    <property type="entry name" value="DNA-BINDING TRANSCRIPTIONAL ACTIVATOR DECR"/>
    <property type="match status" value="1"/>
</dbReference>
<keyword evidence="2" id="KW-0238">DNA-binding</keyword>
<dbReference type="Pfam" id="PF01037">
    <property type="entry name" value="AsnC_trans_reg"/>
    <property type="match status" value="1"/>
</dbReference>
<dbReference type="Gene3D" id="1.10.10.10">
    <property type="entry name" value="Winged helix-like DNA-binding domain superfamily/Winged helix DNA-binding domain"/>
    <property type="match status" value="1"/>
</dbReference>
<keyword evidence="1" id="KW-0805">Transcription regulation</keyword>
<dbReference type="InterPro" id="IPR011991">
    <property type="entry name" value="ArsR-like_HTH"/>
</dbReference>
<dbReference type="SUPFAM" id="SSF46785">
    <property type="entry name" value="Winged helix' DNA-binding domain"/>
    <property type="match status" value="1"/>
</dbReference>
<reference evidence="5 6" key="1">
    <citation type="journal article" date="2013" name="Int. J. Syst. Evol. Microbiol.">
        <title>Celerinatantimonas yamalensis sp. nov., a cold-adapted diazotrophic bacterium from a cold permafrost brine.</title>
        <authorList>
            <person name="Shcherbakova V."/>
            <person name="Chuvilskaya N."/>
            <person name="Rivkina E."/>
            <person name="Demidov N."/>
            <person name="Uchaeva V."/>
            <person name="Suetin S."/>
            <person name="Suzina N."/>
            <person name="Gilichinsky D."/>
        </authorList>
    </citation>
    <scope>NUCLEOTIDE SEQUENCE [LARGE SCALE GENOMIC DNA]</scope>
    <source>
        <strain evidence="5 6">C7</strain>
    </source>
</reference>
<keyword evidence="3" id="KW-0804">Transcription</keyword>
<evidence type="ECO:0000313" key="6">
    <source>
        <dbReference type="Proteomes" id="UP001629953"/>
    </source>
</evidence>
<dbReference type="PRINTS" id="PR00033">
    <property type="entry name" value="HTHASNC"/>
</dbReference>
<dbReference type="SUPFAM" id="SSF54909">
    <property type="entry name" value="Dimeric alpha+beta barrel"/>
    <property type="match status" value="1"/>
</dbReference>
<dbReference type="EMBL" id="JBEQCT010000005">
    <property type="protein sequence ID" value="MFM2485811.1"/>
    <property type="molecule type" value="Genomic_DNA"/>
</dbReference>
<gene>
    <name evidence="5" type="ORF">ABUE30_12230</name>
</gene>
<dbReference type="InterPro" id="IPR019887">
    <property type="entry name" value="Tscrpt_reg_AsnC/Lrp_C"/>
</dbReference>
<dbReference type="InterPro" id="IPR036390">
    <property type="entry name" value="WH_DNA-bd_sf"/>
</dbReference>
<feature type="domain" description="HTH asnC-type" evidence="4">
    <location>
        <begin position="2"/>
        <end position="63"/>
    </location>
</feature>
<evidence type="ECO:0000256" key="3">
    <source>
        <dbReference type="ARBA" id="ARBA00023163"/>
    </source>
</evidence>
<dbReference type="PANTHER" id="PTHR30154">
    <property type="entry name" value="LEUCINE-RESPONSIVE REGULATORY PROTEIN"/>
    <property type="match status" value="1"/>
</dbReference>
<dbReference type="Proteomes" id="UP001629953">
    <property type="component" value="Unassembled WGS sequence"/>
</dbReference>
<dbReference type="SMART" id="SM00344">
    <property type="entry name" value="HTH_ASNC"/>
    <property type="match status" value="1"/>
</dbReference>
<dbReference type="InterPro" id="IPR000485">
    <property type="entry name" value="AsnC-type_HTH_dom"/>
</dbReference>
<evidence type="ECO:0000256" key="1">
    <source>
        <dbReference type="ARBA" id="ARBA00023015"/>
    </source>
</evidence>
<dbReference type="InterPro" id="IPR019888">
    <property type="entry name" value="Tscrpt_reg_AsnC-like"/>
</dbReference>
<dbReference type="InterPro" id="IPR011008">
    <property type="entry name" value="Dimeric_a/b-barrel"/>
</dbReference>
<dbReference type="RefSeq" id="WP_408624060.1">
    <property type="nucleotide sequence ID" value="NZ_JBEQCT010000005.1"/>
</dbReference>